<reference evidence="5" key="1">
    <citation type="submission" date="2021-02" db="EMBL/GenBank/DDBJ databases">
        <authorList>
            <person name="Nowell W R."/>
        </authorList>
    </citation>
    <scope>NUCLEOTIDE SEQUENCE</scope>
</reference>
<dbReference type="GO" id="GO:0140662">
    <property type="term" value="F:ATP-dependent protein folding chaperone"/>
    <property type="evidence" value="ECO:0007669"/>
    <property type="project" value="InterPro"/>
</dbReference>
<dbReference type="GO" id="GO:0005524">
    <property type="term" value="F:ATP binding"/>
    <property type="evidence" value="ECO:0007669"/>
    <property type="project" value="UniProtKB-KW"/>
</dbReference>
<keyword evidence="3" id="KW-0067">ATP-binding</keyword>
<dbReference type="InterPro" id="IPR013126">
    <property type="entry name" value="Hsp_70_fam"/>
</dbReference>
<comment type="caution">
    <text evidence="5">The sequence shown here is derived from an EMBL/GenBank/DDBJ whole genome shotgun (WGS) entry which is preliminary data.</text>
</comment>
<feature type="non-terminal residue" evidence="5">
    <location>
        <position position="1"/>
    </location>
</feature>
<evidence type="ECO:0000256" key="3">
    <source>
        <dbReference type="ARBA" id="ARBA00022840"/>
    </source>
</evidence>
<dbReference type="SUPFAM" id="SSF100934">
    <property type="entry name" value="Heat shock protein 70kD (HSP70), C-terminal subdomain"/>
    <property type="match status" value="1"/>
</dbReference>
<evidence type="ECO:0000313" key="6">
    <source>
        <dbReference type="Proteomes" id="UP000682733"/>
    </source>
</evidence>
<dbReference type="EMBL" id="CAJOBA010103632">
    <property type="protein sequence ID" value="CAF4529283.1"/>
    <property type="molecule type" value="Genomic_DNA"/>
</dbReference>
<organism evidence="5 6">
    <name type="scientific">Didymodactylos carnosus</name>
    <dbReference type="NCBI Taxonomy" id="1234261"/>
    <lineage>
        <taxon>Eukaryota</taxon>
        <taxon>Metazoa</taxon>
        <taxon>Spiralia</taxon>
        <taxon>Gnathifera</taxon>
        <taxon>Rotifera</taxon>
        <taxon>Eurotatoria</taxon>
        <taxon>Bdelloidea</taxon>
        <taxon>Philodinida</taxon>
        <taxon>Philodinidae</taxon>
        <taxon>Didymodactylos</taxon>
    </lineage>
</organism>
<proteinExistence type="inferred from homology"/>
<evidence type="ECO:0000256" key="1">
    <source>
        <dbReference type="ARBA" id="ARBA00007381"/>
    </source>
</evidence>
<evidence type="ECO:0000313" key="4">
    <source>
        <dbReference type="EMBL" id="CAF1665092.1"/>
    </source>
</evidence>
<comment type="similarity">
    <text evidence="1">Belongs to the heat shock protein 70 family.</text>
</comment>
<keyword evidence="2" id="KW-0547">Nucleotide-binding</keyword>
<sequence>GAEKYAADDKKRREIIEEVNRVESILHDTETKMEEFKSQLPQDEYQKLKEGSNKLREQLSNKDNISLQSIKESADEFQRQSLRLFEMAYKK</sequence>
<gene>
    <name evidence="4" type="ORF">OVA965_LOCUS45469</name>
    <name evidence="5" type="ORF">TMI583_LOCUS48991</name>
</gene>
<dbReference type="Pfam" id="PF00012">
    <property type="entry name" value="HSP70"/>
    <property type="match status" value="1"/>
</dbReference>
<dbReference type="EMBL" id="CAJNOK010071891">
    <property type="protein sequence ID" value="CAF1665092.1"/>
    <property type="molecule type" value="Genomic_DNA"/>
</dbReference>
<evidence type="ECO:0000256" key="2">
    <source>
        <dbReference type="ARBA" id="ARBA00022741"/>
    </source>
</evidence>
<dbReference type="AlphaFoldDB" id="A0A8S2Y307"/>
<evidence type="ECO:0000313" key="5">
    <source>
        <dbReference type="EMBL" id="CAF4529283.1"/>
    </source>
</evidence>
<dbReference type="Proteomes" id="UP000682733">
    <property type="component" value="Unassembled WGS sequence"/>
</dbReference>
<feature type="non-terminal residue" evidence="5">
    <location>
        <position position="91"/>
    </location>
</feature>
<accession>A0A8S2Y307</accession>
<dbReference type="Gene3D" id="1.20.1270.10">
    <property type="match status" value="1"/>
</dbReference>
<protein>
    <submittedName>
        <fullName evidence="5">Uncharacterized protein</fullName>
    </submittedName>
</protein>
<dbReference type="InterPro" id="IPR029048">
    <property type="entry name" value="HSP70_C_sf"/>
</dbReference>
<name>A0A8S2Y307_9BILA</name>
<dbReference type="Proteomes" id="UP000677228">
    <property type="component" value="Unassembled WGS sequence"/>
</dbReference>